<evidence type="ECO:0000313" key="3">
    <source>
        <dbReference type="EMBL" id="NYF39778.1"/>
    </source>
</evidence>
<feature type="compositionally biased region" description="Pro residues" evidence="1">
    <location>
        <begin position="84"/>
        <end position="98"/>
    </location>
</feature>
<dbReference type="AlphaFoldDB" id="A0A852UW45"/>
<keyword evidence="2" id="KW-0812">Transmembrane</keyword>
<comment type="caution">
    <text evidence="3">The sequence shown here is derived from an EMBL/GenBank/DDBJ whole genome shotgun (WGS) entry which is preliminary data.</text>
</comment>
<dbReference type="Proteomes" id="UP000576393">
    <property type="component" value="Unassembled WGS sequence"/>
</dbReference>
<evidence type="ECO:0000313" key="4">
    <source>
        <dbReference type="Proteomes" id="UP000576393"/>
    </source>
</evidence>
<feature type="compositionally biased region" description="Low complexity" evidence="1">
    <location>
        <begin position="140"/>
        <end position="155"/>
    </location>
</feature>
<gene>
    <name evidence="3" type="ORF">HDA43_001937</name>
</gene>
<name>A0A852UW45_9ACTN</name>
<sequence>MADVDGDSSGRSHERYIPSYEAPTAPMPAVQAEDGTMIGTRVPRRFPIGDGEETLLVPKIDPAGAFPAPERPSPAGEPAGRTEPPAPPPPSGASPAGPPRRGGLSLRAVYSIVAALLTAVAVVLVFVLFSGDEPPERSAQPRPEGAAAPPAKAAPTITLPGRPKMKALAALPGTPSGVVGSVSDATADITYAKLGRPWKAAVVPPFSVGQQVGAARLPRTVVGSGMLPGATPATAPKTYPALRTAAMQAVKWTAATHHPPGGKIAWTASQKAAGGKGWTLGYRVTYVLNGKKHTSQAAVTVLDVGRRKPAMLFVTVPDSRKELWADIAPLMASARPL</sequence>
<accession>A0A852UW45</accession>
<organism evidence="3 4">
    <name type="scientific">Streptosporangium sandarakinum</name>
    <dbReference type="NCBI Taxonomy" id="1260955"/>
    <lineage>
        <taxon>Bacteria</taxon>
        <taxon>Bacillati</taxon>
        <taxon>Actinomycetota</taxon>
        <taxon>Actinomycetes</taxon>
        <taxon>Streptosporangiales</taxon>
        <taxon>Streptosporangiaceae</taxon>
        <taxon>Streptosporangium</taxon>
    </lineage>
</organism>
<feature type="region of interest" description="Disordered" evidence="1">
    <location>
        <begin position="1"/>
        <end position="100"/>
    </location>
</feature>
<evidence type="ECO:0000256" key="1">
    <source>
        <dbReference type="SAM" id="MobiDB-lite"/>
    </source>
</evidence>
<evidence type="ECO:0000256" key="2">
    <source>
        <dbReference type="SAM" id="Phobius"/>
    </source>
</evidence>
<keyword evidence="4" id="KW-1185">Reference proteome</keyword>
<reference evidence="3 4" key="1">
    <citation type="submission" date="2020-07" db="EMBL/GenBank/DDBJ databases">
        <title>Sequencing the genomes of 1000 actinobacteria strains.</title>
        <authorList>
            <person name="Klenk H.-P."/>
        </authorList>
    </citation>
    <scope>NUCLEOTIDE SEQUENCE [LARGE SCALE GENOMIC DNA]</scope>
    <source>
        <strain evidence="3 4">DSM 45763</strain>
    </source>
</reference>
<proteinExistence type="predicted"/>
<feature type="region of interest" description="Disordered" evidence="1">
    <location>
        <begin position="134"/>
        <end position="159"/>
    </location>
</feature>
<feature type="transmembrane region" description="Helical" evidence="2">
    <location>
        <begin position="108"/>
        <end position="129"/>
    </location>
</feature>
<feature type="compositionally biased region" description="Low complexity" evidence="1">
    <location>
        <begin position="74"/>
        <end position="83"/>
    </location>
</feature>
<keyword evidence="2" id="KW-0472">Membrane</keyword>
<dbReference type="EMBL" id="JACCCO010000001">
    <property type="protein sequence ID" value="NYF39778.1"/>
    <property type="molecule type" value="Genomic_DNA"/>
</dbReference>
<keyword evidence="2" id="KW-1133">Transmembrane helix</keyword>
<protein>
    <submittedName>
        <fullName evidence="3">Uncharacterized protein</fullName>
    </submittedName>
</protein>
<dbReference type="RefSeq" id="WP_179819386.1">
    <property type="nucleotide sequence ID" value="NZ_JACCCO010000001.1"/>
</dbReference>